<dbReference type="GO" id="GO:0016747">
    <property type="term" value="F:acyltransferase activity, transferring groups other than amino-acyl groups"/>
    <property type="evidence" value="ECO:0007669"/>
    <property type="project" value="InterPro"/>
</dbReference>
<dbReference type="InterPro" id="IPR016181">
    <property type="entry name" value="Acyl_CoA_acyltransferase"/>
</dbReference>
<dbReference type="AlphaFoldDB" id="A0A6L3ZJN5"/>
<proteinExistence type="predicted"/>
<dbReference type="InterPro" id="IPR000182">
    <property type="entry name" value="GNAT_dom"/>
</dbReference>
<comment type="caution">
    <text evidence="2">The sequence shown here is derived from an EMBL/GenBank/DDBJ whole genome shotgun (WGS) entry which is preliminary data.</text>
</comment>
<protein>
    <submittedName>
        <fullName evidence="2">GNAT family N-acetyltransferase</fullName>
    </submittedName>
</protein>
<dbReference type="CDD" id="cd04301">
    <property type="entry name" value="NAT_SF"/>
    <property type="match status" value="1"/>
</dbReference>
<dbReference type="Gene3D" id="3.40.630.30">
    <property type="match status" value="1"/>
</dbReference>
<dbReference type="EMBL" id="WBVQ01000001">
    <property type="protein sequence ID" value="KAB2818101.1"/>
    <property type="molecule type" value="Genomic_DNA"/>
</dbReference>
<evidence type="ECO:0000259" key="1">
    <source>
        <dbReference type="Pfam" id="PF00583"/>
    </source>
</evidence>
<name>A0A6L3ZJN5_9FLAO</name>
<keyword evidence="3" id="KW-1185">Reference proteome</keyword>
<feature type="domain" description="N-acetyltransferase" evidence="1">
    <location>
        <begin position="41"/>
        <end position="94"/>
    </location>
</feature>
<organism evidence="2 3">
    <name type="scientific">Phaeocystidibacter marisrubri</name>
    <dbReference type="NCBI Taxonomy" id="1577780"/>
    <lineage>
        <taxon>Bacteria</taxon>
        <taxon>Pseudomonadati</taxon>
        <taxon>Bacteroidota</taxon>
        <taxon>Flavobacteriia</taxon>
        <taxon>Flavobacteriales</taxon>
        <taxon>Phaeocystidibacteraceae</taxon>
        <taxon>Phaeocystidibacter</taxon>
    </lineage>
</organism>
<keyword evidence="2" id="KW-0808">Transferase</keyword>
<evidence type="ECO:0000313" key="2">
    <source>
        <dbReference type="EMBL" id="KAB2818101.1"/>
    </source>
</evidence>
<dbReference type="OrthoDB" id="9812988at2"/>
<accession>A0A6L3ZJN5</accession>
<evidence type="ECO:0000313" key="3">
    <source>
        <dbReference type="Proteomes" id="UP000484164"/>
    </source>
</evidence>
<dbReference type="Proteomes" id="UP000484164">
    <property type="component" value="Unassembled WGS sequence"/>
</dbReference>
<sequence>MSIQVMVASNEHIPFAETICEMMESSAKVRGTGIAKRDPAYIRRKMEEGKGVIALDGEAVVGFCYIESWDEQKYVANSGLIVHPDYRGTGLARQIKLQTFNLSKKMFPNAKLFGITTSLPVMKINSELGYKPVTFSELTKDEVFWKGCNSCVNVDILTRTNRSMCLCTAMVCDLSQTKPTEVDKPKAWNRFTDFVKSRRAAKSGILKNYNDDKK</sequence>
<dbReference type="Pfam" id="PF00583">
    <property type="entry name" value="Acetyltransf_1"/>
    <property type="match status" value="1"/>
</dbReference>
<gene>
    <name evidence="2" type="ORF">F8C82_06780</name>
</gene>
<reference evidence="2 3" key="1">
    <citation type="submission" date="2019-10" db="EMBL/GenBank/DDBJ databases">
        <title>Genome sequence of Phaeocystidibacter marisrubri JCM30614 (type strain).</title>
        <authorList>
            <person name="Bowman J.P."/>
        </authorList>
    </citation>
    <scope>NUCLEOTIDE SEQUENCE [LARGE SCALE GENOMIC DNA]</scope>
    <source>
        <strain evidence="2 3">JCM 30614</strain>
    </source>
</reference>
<dbReference type="SUPFAM" id="SSF55729">
    <property type="entry name" value="Acyl-CoA N-acyltransferases (Nat)"/>
    <property type="match status" value="1"/>
</dbReference>